<dbReference type="AlphaFoldDB" id="A0A7C4UH77"/>
<dbReference type="InterPro" id="IPR036388">
    <property type="entry name" value="WH-like_DNA-bd_sf"/>
</dbReference>
<keyword evidence="6" id="KW-0678">Repressor</keyword>
<keyword evidence="9 14" id="KW-0408">Iron</keyword>
<feature type="binding site" evidence="14">
    <location>
        <position position="135"/>
    </location>
    <ligand>
        <name>Fe cation</name>
        <dbReference type="ChEBI" id="CHEBI:24875"/>
    </ligand>
</feature>
<gene>
    <name evidence="15" type="ORF">ENV67_07625</name>
</gene>
<evidence type="ECO:0000256" key="14">
    <source>
        <dbReference type="PIRSR" id="PIRSR602481-2"/>
    </source>
</evidence>
<name>A0A7C4UH77_UNCW3</name>
<evidence type="ECO:0000256" key="8">
    <source>
        <dbReference type="ARBA" id="ARBA00022833"/>
    </source>
</evidence>
<sequence>MIMKINFSFEMEKWKKYKDDKGFKNSPKRMDVIFYFLRKDKHWSVEELYEEMKKKGFKVSYSTIYRTLRRLVESGLANQIELGDGFLRFEPSHRGEHHDHLICISCGKIIEFYDEELEKLQENIGKKHNFTIKSHKLDIFGICDDCRKEDYDKKRPNNG</sequence>
<dbReference type="EMBL" id="DTHG01000094">
    <property type="protein sequence ID" value="HGW92390.1"/>
    <property type="molecule type" value="Genomic_DNA"/>
</dbReference>
<organism evidence="15">
    <name type="scientific">candidate division WOR-3 bacterium</name>
    <dbReference type="NCBI Taxonomy" id="2052148"/>
    <lineage>
        <taxon>Bacteria</taxon>
        <taxon>Bacteria division WOR-3</taxon>
    </lineage>
</organism>
<keyword evidence="5" id="KW-0963">Cytoplasm</keyword>
<accession>A0A7C4UH77</accession>
<dbReference type="GO" id="GO:0045892">
    <property type="term" value="P:negative regulation of DNA-templated transcription"/>
    <property type="evidence" value="ECO:0007669"/>
    <property type="project" value="TreeGrafter"/>
</dbReference>
<comment type="subunit">
    <text evidence="3">Homodimer.</text>
</comment>
<evidence type="ECO:0000256" key="3">
    <source>
        <dbReference type="ARBA" id="ARBA00011738"/>
    </source>
</evidence>
<keyword evidence="10" id="KW-0805">Transcription regulation</keyword>
<evidence type="ECO:0000256" key="12">
    <source>
        <dbReference type="ARBA" id="ARBA00023163"/>
    </source>
</evidence>
<dbReference type="CDD" id="cd07153">
    <property type="entry name" value="Fur_like"/>
    <property type="match status" value="1"/>
</dbReference>
<feature type="binding site" evidence="13">
    <location>
        <position position="143"/>
    </location>
    <ligand>
        <name>Zn(2+)</name>
        <dbReference type="ChEBI" id="CHEBI:29105"/>
    </ligand>
</feature>
<dbReference type="Pfam" id="PF01475">
    <property type="entry name" value="FUR"/>
    <property type="match status" value="1"/>
</dbReference>
<feature type="binding site" evidence="13">
    <location>
        <position position="106"/>
    </location>
    <ligand>
        <name>Zn(2+)</name>
        <dbReference type="ChEBI" id="CHEBI:29105"/>
    </ligand>
</feature>
<evidence type="ECO:0000256" key="7">
    <source>
        <dbReference type="ARBA" id="ARBA00022723"/>
    </source>
</evidence>
<dbReference type="PANTHER" id="PTHR33202:SF2">
    <property type="entry name" value="FERRIC UPTAKE REGULATION PROTEIN"/>
    <property type="match status" value="1"/>
</dbReference>
<dbReference type="PANTHER" id="PTHR33202">
    <property type="entry name" value="ZINC UPTAKE REGULATION PROTEIN"/>
    <property type="match status" value="1"/>
</dbReference>
<comment type="subcellular location">
    <subcellularLocation>
        <location evidence="1">Cytoplasm</location>
    </subcellularLocation>
</comment>
<keyword evidence="12" id="KW-0804">Transcription</keyword>
<comment type="cofactor">
    <cofactor evidence="13">
        <name>Zn(2+)</name>
        <dbReference type="ChEBI" id="CHEBI:29105"/>
    </cofactor>
    <text evidence="13">Binds 1 zinc ion per subunit.</text>
</comment>
<keyword evidence="8 13" id="KW-0862">Zinc</keyword>
<dbReference type="InterPro" id="IPR036390">
    <property type="entry name" value="WH_DNA-bd_sf"/>
</dbReference>
<evidence type="ECO:0000256" key="1">
    <source>
        <dbReference type="ARBA" id="ARBA00004496"/>
    </source>
</evidence>
<evidence type="ECO:0000256" key="2">
    <source>
        <dbReference type="ARBA" id="ARBA00007957"/>
    </source>
</evidence>
<dbReference type="GO" id="GO:0005829">
    <property type="term" value="C:cytosol"/>
    <property type="evidence" value="ECO:0007669"/>
    <property type="project" value="TreeGrafter"/>
</dbReference>
<evidence type="ECO:0000313" key="15">
    <source>
        <dbReference type="EMBL" id="HGW92390.1"/>
    </source>
</evidence>
<dbReference type="SUPFAM" id="SSF46785">
    <property type="entry name" value="Winged helix' DNA-binding domain"/>
    <property type="match status" value="1"/>
</dbReference>
<keyword evidence="7 13" id="KW-0479">Metal-binding</keyword>
<evidence type="ECO:0000256" key="10">
    <source>
        <dbReference type="ARBA" id="ARBA00023015"/>
    </source>
</evidence>
<dbReference type="InterPro" id="IPR043135">
    <property type="entry name" value="Fur_C"/>
</dbReference>
<dbReference type="GO" id="GO:1900376">
    <property type="term" value="P:regulation of secondary metabolite biosynthetic process"/>
    <property type="evidence" value="ECO:0007669"/>
    <property type="project" value="TreeGrafter"/>
</dbReference>
<dbReference type="GO" id="GO:0008270">
    <property type="term" value="F:zinc ion binding"/>
    <property type="evidence" value="ECO:0007669"/>
    <property type="project" value="TreeGrafter"/>
</dbReference>
<reference evidence="15" key="1">
    <citation type="journal article" date="2020" name="mSystems">
        <title>Genome- and Community-Level Interaction Insights into Carbon Utilization and Element Cycling Functions of Hydrothermarchaeota in Hydrothermal Sediment.</title>
        <authorList>
            <person name="Zhou Z."/>
            <person name="Liu Y."/>
            <person name="Xu W."/>
            <person name="Pan J."/>
            <person name="Luo Z.H."/>
            <person name="Li M."/>
        </authorList>
    </citation>
    <scope>NUCLEOTIDE SEQUENCE [LARGE SCALE GENOMIC DNA]</scope>
    <source>
        <strain evidence="15">SpSt-780</strain>
    </source>
</reference>
<evidence type="ECO:0000256" key="13">
    <source>
        <dbReference type="PIRSR" id="PIRSR602481-1"/>
    </source>
</evidence>
<proteinExistence type="inferred from homology"/>
<dbReference type="GO" id="GO:0003700">
    <property type="term" value="F:DNA-binding transcription factor activity"/>
    <property type="evidence" value="ECO:0007669"/>
    <property type="project" value="InterPro"/>
</dbReference>
<evidence type="ECO:0000256" key="5">
    <source>
        <dbReference type="ARBA" id="ARBA00022490"/>
    </source>
</evidence>
<protein>
    <recommendedName>
        <fullName evidence="4">Ferric uptake regulation protein</fullName>
    </recommendedName>
</protein>
<comment type="similarity">
    <text evidence="2">Belongs to the Fur family.</text>
</comment>
<feature type="binding site" evidence="14">
    <location>
        <position position="97"/>
    </location>
    <ligand>
        <name>Fe cation</name>
        <dbReference type="ChEBI" id="CHEBI:24875"/>
    </ligand>
</feature>
<feature type="binding site" evidence="13">
    <location>
        <position position="103"/>
    </location>
    <ligand>
        <name>Zn(2+)</name>
        <dbReference type="ChEBI" id="CHEBI:29105"/>
    </ligand>
</feature>
<dbReference type="FunFam" id="3.30.1490.190:FF:000001">
    <property type="entry name" value="Ferric uptake regulation protein"/>
    <property type="match status" value="1"/>
</dbReference>
<comment type="cofactor">
    <cofactor evidence="14">
        <name>Mn(2+)</name>
        <dbReference type="ChEBI" id="CHEBI:29035"/>
    </cofactor>
    <cofactor evidence="14">
        <name>Fe(2+)</name>
        <dbReference type="ChEBI" id="CHEBI:29033"/>
    </cofactor>
    <text evidence="14">Binds 1 Mn(2+) or Fe(2+) ion per subunit.</text>
</comment>
<evidence type="ECO:0000256" key="11">
    <source>
        <dbReference type="ARBA" id="ARBA00023125"/>
    </source>
</evidence>
<evidence type="ECO:0000256" key="6">
    <source>
        <dbReference type="ARBA" id="ARBA00022491"/>
    </source>
</evidence>
<evidence type="ECO:0000256" key="4">
    <source>
        <dbReference type="ARBA" id="ARBA00020910"/>
    </source>
</evidence>
<dbReference type="Gene3D" id="1.10.10.10">
    <property type="entry name" value="Winged helix-like DNA-binding domain superfamily/Winged helix DNA-binding domain"/>
    <property type="match status" value="1"/>
</dbReference>
<dbReference type="InterPro" id="IPR002481">
    <property type="entry name" value="FUR"/>
</dbReference>
<feature type="binding site" evidence="13">
    <location>
        <position position="146"/>
    </location>
    <ligand>
        <name>Zn(2+)</name>
        <dbReference type="ChEBI" id="CHEBI:29105"/>
    </ligand>
</feature>
<feature type="binding site" evidence="14">
    <location>
        <position position="118"/>
    </location>
    <ligand>
        <name>Fe cation</name>
        <dbReference type="ChEBI" id="CHEBI:24875"/>
    </ligand>
</feature>
<keyword evidence="11" id="KW-0238">DNA-binding</keyword>
<feature type="binding site" evidence="14">
    <location>
        <position position="99"/>
    </location>
    <ligand>
        <name>Fe cation</name>
        <dbReference type="ChEBI" id="CHEBI:24875"/>
    </ligand>
</feature>
<dbReference type="GO" id="GO:0000976">
    <property type="term" value="F:transcription cis-regulatory region binding"/>
    <property type="evidence" value="ECO:0007669"/>
    <property type="project" value="TreeGrafter"/>
</dbReference>
<dbReference type="Gene3D" id="3.30.1490.190">
    <property type="match status" value="1"/>
</dbReference>
<comment type="caution">
    <text evidence="15">The sequence shown here is derived from an EMBL/GenBank/DDBJ whole genome shotgun (WGS) entry which is preliminary data.</text>
</comment>
<evidence type="ECO:0000256" key="9">
    <source>
        <dbReference type="ARBA" id="ARBA00023004"/>
    </source>
</evidence>